<proteinExistence type="predicted"/>
<accession>A0A066ULU2</accession>
<dbReference type="RefSeq" id="WP_036364506.1">
    <property type="nucleotide sequence ID" value="NZ_AOMT01000022.1"/>
</dbReference>
<gene>
    <name evidence="2" type="ORF">MBO_04914</name>
</gene>
<protein>
    <submittedName>
        <fullName evidence="2">Uncharacterized protein</fullName>
    </submittedName>
</protein>
<dbReference type="AlphaFoldDB" id="A0A066ULU2"/>
<evidence type="ECO:0000256" key="1">
    <source>
        <dbReference type="SAM" id="Phobius"/>
    </source>
</evidence>
<evidence type="ECO:0000313" key="3">
    <source>
        <dbReference type="Proteomes" id="UP000035860"/>
    </source>
</evidence>
<dbReference type="Proteomes" id="UP000035860">
    <property type="component" value="Unassembled WGS sequence"/>
</dbReference>
<feature type="transmembrane region" description="Helical" evidence="1">
    <location>
        <begin position="12"/>
        <end position="32"/>
    </location>
</feature>
<keyword evidence="1" id="KW-0472">Membrane</keyword>
<organism evidence="2 3">
    <name type="scientific">Moraxella bovoculi 237</name>
    <dbReference type="NCBI Taxonomy" id="743974"/>
    <lineage>
        <taxon>Bacteria</taxon>
        <taxon>Pseudomonadati</taxon>
        <taxon>Pseudomonadota</taxon>
        <taxon>Gammaproteobacteria</taxon>
        <taxon>Moraxellales</taxon>
        <taxon>Moraxellaceae</taxon>
        <taxon>Moraxella</taxon>
    </lineage>
</organism>
<name>A0A066ULU2_9GAMM</name>
<keyword evidence="3" id="KW-1185">Reference proteome</keyword>
<reference evidence="2 3" key="1">
    <citation type="journal article" date="2014" name="Genome Announc.">
        <title>Draft Genome Sequence of Moraxella bovoculi Strain 237T (ATCC BAA-1259T) Isolated from a Calf with Infectious Bovine Keratoconjunctivitis.</title>
        <authorList>
            <person name="Calcutt M.J."/>
            <person name="Foecking M.F."/>
            <person name="Martin N.T."/>
            <person name="Mhlanga-Mutangadura T."/>
            <person name="Reilly T.J."/>
        </authorList>
    </citation>
    <scope>NUCLEOTIDE SEQUENCE [LARGE SCALE GENOMIC DNA]</scope>
    <source>
        <strain evidence="2 3">237</strain>
    </source>
</reference>
<keyword evidence="1" id="KW-1133">Transmembrane helix</keyword>
<comment type="caution">
    <text evidence="2">The sequence shown here is derived from an EMBL/GenBank/DDBJ whole genome shotgun (WGS) entry which is preliminary data.</text>
</comment>
<dbReference type="EMBL" id="AOMT01000022">
    <property type="protein sequence ID" value="KDN25124.1"/>
    <property type="molecule type" value="Genomic_DNA"/>
</dbReference>
<evidence type="ECO:0000313" key="2">
    <source>
        <dbReference type="EMBL" id="KDN25124.1"/>
    </source>
</evidence>
<keyword evidence="1" id="KW-0812">Transmembrane</keyword>
<sequence>MRYGYRRQEGGFVLLIVLVAVLLVVGISALAIRQSLNDARLSFTTGKANELFVAADAPLAMVKDGWILTVDQGMLDKLISYHQNLPSDDNLVIAHLCYDLALGRGNFVPSRMVIAPASMTCQDNQVLLWLSLRASTGDADDFSHVPSGVPLDDLQMVDGVDLTNYHLTMHAFAAERQIGASCTGEPMQVKRCLTDEGVMHQMLVQEFYYGYE</sequence>